<organism evidence="1 2">
    <name type="scientific">Ralstonia wenshanensis</name>
    <dbReference type="NCBI Taxonomy" id="2842456"/>
    <lineage>
        <taxon>Bacteria</taxon>
        <taxon>Pseudomonadati</taxon>
        <taxon>Pseudomonadota</taxon>
        <taxon>Betaproteobacteria</taxon>
        <taxon>Burkholderiales</taxon>
        <taxon>Burkholderiaceae</taxon>
        <taxon>Ralstonia</taxon>
    </lineage>
</organism>
<protein>
    <submittedName>
        <fullName evidence="1">Uncharacterized protein</fullName>
    </submittedName>
</protein>
<gene>
    <name evidence="1" type="ORF">LMG18091_03703</name>
</gene>
<reference evidence="1 2" key="1">
    <citation type="submission" date="2023-07" db="EMBL/GenBank/DDBJ databases">
        <authorList>
            <person name="Peeters C."/>
        </authorList>
    </citation>
    <scope>NUCLEOTIDE SEQUENCE [LARGE SCALE GENOMIC DNA]</scope>
    <source>
        <strain evidence="1 2">LMG 18091</strain>
    </source>
</reference>
<accession>A0AAD2B5L8</accession>
<evidence type="ECO:0000313" key="1">
    <source>
        <dbReference type="EMBL" id="CAJ0702515.1"/>
    </source>
</evidence>
<evidence type="ECO:0000313" key="2">
    <source>
        <dbReference type="Proteomes" id="UP001189915"/>
    </source>
</evidence>
<comment type="caution">
    <text evidence="1">The sequence shown here is derived from an EMBL/GenBank/DDBJ whole genome shotgun (WGS) entry which is preliminary data.</text>
</comment>
<dbReference type="RefSeq" id="WP_260801668.1">
    <property type="nucleotide sequence ID" value="NZ_JAOCQG010000001.1"/>
</dbReference>
<dbReference type="EMBL" id="CATWAF010000005">
    <property type="protein sequence ID" value="CAJ0702515.1"/>
    <property type="molecule type" value="Genomic_DNA"/>
</dbReference>
<name>A0AAD2B5L8_9RALS</name>
<sequence>MFNIGRQGAAHIVSEFGMYTLLLRCRDAKEPVVISAGSFRHKRARALTDFARASVQISDLIEAGV</sequence>
<proteinExistence type="predicted"/>
<keyword evidence="2" id="KW-1185">Reference proteome</keyword>
<dbReference type="AlphaFoldDB" id="A0AAD2B5L8"/>
<dbReference type="Proteomes" id="UP001189915">
    <property type="component" value="Unassembled WGS sequence"/>
</dbReference>